<feature type="binding site" evidence="1">
    <location>
        <begin position="115"/>
        <end position="118"/>
    </location>
    <ligand>
        <name>GTP</name>
        <dbReference type="ChEBI" id="CHEBI:37565"/>
    </ligand>
</feature>
<feature type="binding site" evidence="1">
    <location>
        <position position="246"/>
    </location>
    <ligand>
        <name>Zn(2+)</name>
        <dbReference type="ChEBI" id="CHEBI:29105"/>
    </ligand>
</feature>
<dbReference type="PANTHER" id="PTHR32120:SF11">
    <property type="entry name" value="SMALL RIBOSOMAL SUBUNIT BIOGENESIS GTPASE RSGA 1, MITOCHONDRIAL-RELATED"/>
    <property type="match status" value="1"/>
</dbReference>
<keyword evidence="1" id="KW-0699">rRNA-binding</keyword>
<dbReference type="InterPro" id="IPR004881">
    <property type="entry name" value="Ribosome_biogen_GTPase_RsgA"/>
</dbReference>
<organism evidence="3 4">
    <name type="scientific">SAR86 cluster bacterium</name>
    <dbReference type="NCBI Taxonomy" id="2030880"/>
    <lineage>
        <taxon>Bacteria</taxon>
        <taxon>Pseudomonadati</taxon>
        <taxon>Pseudomonadota</taxon>
        <taxon>Gammaproteobacteria</taxon>
        <taxon>SAR86 cluster</taxon>
    </lineage>
</organism>
<dbReference type="EC" id="3.6.1.-" evidence="1"/>
<evidence type="ECO:0000313" key="4">
    <source>
        <dbReference type="Proteomes" id="UP000253307"/>
    </source>
</evidence>
<keyword evidence="1" id="KW-0690">Ribosome biogenesis</keyword>
<dbReference type="Proteomes" id="UP000253307">
    <property type="component" value="Unassembled WGS sequence"/>
</dbReference>
<comment type="subunit">
    <text evidence="1">Monomer. Associates with 30S ribosomal subunit, binds 16S rRNA.</text>
</comment>
<dbReference type="GO" id="GO:0005525">
    <property type="term" value="F:GTP binding"/>
    <property type="evidence" value="ECO:0007669"/>
    <property type="project" value="UniProtKB-UniRule"/>
</dbReference>
<feature type="binding site" evidence="1">
    <location>
        <position position="251"/>
    </location>
    <ligand>
        <name>Zn(2+)</name>
        <dbReference type="ChEBI" id="CHEBI:29105"/>
    </ligand>
</feature>
<dbReference type="Gene3D" id="1.10.40.50">
    <property type="entry name" value="Probable gtpase engc, domain 3"/>
    <property type="match status" value="1"/>
</dbReference>
<evidence type="ECO:0000259" key="2">
    <source>
        <dbReference type="PROSITE" id="PS50936"/>
    </source>
</evidence>
<comment type="subcellular location">
    <subcellularLocation>
        <location evidence="1">Cytoplasm</location>
    </subcellularLocation>
</comment>
<comment type="cofactor">
    <cofactor evidence="1">
        <name>Zn(2+)</name>
        <dbReference type="ChEBI" id="CHEBI:29105"/>
    </cofactor>
    <text evidence="1">Binds 1 zinc ion per subunit.</text>
</comment>
<dbReference type="PROSITE" id="PS50936">
    <property type="entry name" value="ENGC_GTPASE"/>
    <property type="match status" value="1"/>
</dbReference>
<keyword evidence="1" id="KW-0342">GTP-binding</keyword>
<keyword evidence="1" id="KW-0963">Cytoplasm</keyword>
<evidence type="ECO:0000256" key="1">
    <source>
        <dbReference type="HAMAP-Rule" id="MF_01820"/>
    </source>
</evidence>
<dbReference type="HAMAP" id="MF_01820">
    <property type="entry name" value="GTPase_RsgA"/>
    <property type="match status" value="1"/>
</dbReference>
<dbReference type="GO" id="GO:0042274">
    <property type="term" value="P:ribosomal small subunit biogenesis"/>
    <property type="evidence" value="ECO:0007669"/>
    <property type="project" value="UniProtKB-UniRule"/>
</dbReference>
<dbReference type="GO" id="GO:0003924">
    <property type="term" value="F:GTPase activity"/>
    <property type="evidence" value="ECO:0007669"/>
    <property type="project" value="UniProtKB-UniRule"/>
</dbReference>
<dbReference type="Gene3D" id="3.40.50.300">
    <property type="entry name" value="P-loop containing nucleotide triphosphate hydrolases"/>
    <property type="match status" value="1"/>
</dbReference>
<proteinExistence type="inferred from homology"/>
<dbReference type="GO" id="GO:0046872">
    <property type="term" value="F:metal ion binding"/>
    <property type="evidence" value="ECO:0007669"/>
    <property type="project" value="UniProtKB-KW"/>
</dbReference>
<dbReference type="GO" id="GO:0005737">
    <property type="term" value="C:cytoplasm"/>
    <property type="evidence" value="ECO:0007669"/>
    <property type="project" value="UniProtKB-SubCell"/>
</dbReference>
<dbReference type="NCBIfam" id="TIGR00157">
    <property type="entry name" value="ribosome small subunit-dependent GTPase A"/>
    <property type="match status" value="1"/>
</dbReference>
<sequence>MEKVQIGKVIEFYTNSCLVLSEEKTYNCMTPKNHEVAVGDNLEILVQSSNAIISKIHDRSSALYRFRGQKKRLLAANLTNIGIILASVPQAPRFFIDKWLTIADGAKLEPFLVFNKSDLELSQEFEDTKDLYSKLNLPYFVTSFKENFGITELKNFLENRTCIFVGQSGVGKSSLTGALTGINLKTKVLSNEQGQHTTSTSRLFKVENLDGSIIDSPGVRDIEQGPVSKSSIKNVFHEITEASKKCQFRNCGHKKDKGCFVKKGIEEGLINQSRYDSFLELVKNIDE</sequence>
<keyword evidence="1" id="KW-0694">RNA-binding</keyword>
<dbReference type="GO" id="GO:0019843">
    <property type="term" value="F:rRNA binding"/>
    <property type="evidence" value="ECO:0007669"/>
    <property type="project" value="UniProtKB-KW"/>
</dbReference>
<name>A0A368BWU3_9GAMM</name>
<comment type="similarity">
    <text evidence="1">Belongs to the TRAFAC class YlqF/YawG GTPase family. RsgA subfamily.</text>
</comment>
<protein>
    <recommendedName>
        <fullName evidence="1">Small ribosomal subunit biogenesis GTPase RsgA</fullName>
        <ecNumber evidence="1">3.6.1.-</ecNumber>
    </recommendedName>
</protein>
<dbReference type="CDD" id="cd01854">
    <property type="entry name" value="YjeQ_EngC"/>
    <property type="match status" value="1"/>
</dbReference>
<dbReference type="InterPro" id="IPR010914">
    <property type="entry name" value="RsgA_GTPase_dom"/>
</dbReference>
<keyword evidence="1" id="KW-0547">Nucleotide-binding</keyword>
<dbReference type="AlphaFoldDB" id="A0A368BWU3"/>
<feature type="binding site" evidence="1">
    <location>
        <begin position="166"/>
        <end position="174"/>
    </location>
    <ligand>
        <name>GTP</name>
        <dbReference type="ChEBI" id="CHEBI:37565"/>
    </ligand>
</feature>
<accession>A0A368BWU3</accession>
<comment type="function">
    <text evidence="1">One of several proteins that assist in the late maturation steps of the functional core of the 30S ribosomal subunit. Helps release RbfA from mature subunits. May play a role in the assembly of ribosomal proteins into the subunit. Circularly permuted GTPase that catalyzes slow GTP hydrolysis, GTPase activity is stimulated by the 30S ribosomal subunit.</text>
</comment>
<feature type="binding site" evidence="1">
    <location>
        <position position="253"/>
    </location>
    <ligand>
        <name>Zn(2+)</name>
        <dbReference type="ChEBI" id="CHEBI:29105"/>
    </ligand>
</feature>
<dbReference type="InterPro" id="IPR027417">
    <property type="entry name" value="P-loop_NTPase"/>
</dbReference>
<dbReference type="Pfam" id="PF03193">
    <property type="entry name" value="RsgA_GTPase"/>
    <property type="match status" value="1"/>
</dbReference>
<keyword evidence="1" id="KW-0479">Metal-binding</keyword>
<feature type="binding site" evidence="1">
    <location>
        <position position="259"/>
    </location>
    <ligand>
        <name>Zn(2+)</name>
        <dbReference type="ChEBI" id="CHEBI:29105"/>
    </ligand>
</feature>
<evidence type="ECO:0000313" key="3">
    <source>
        <dbReference type="EMBL" id="RCL41545.1"/>
    </source>
</evidence>
<keyword evidence="1" id="KW-0862">Zinc</keyword>
<gene>
    <name evidence="1 3" type="primary">rsgA</name>
    <name evidence="3" type="ORF">DBW96_02085</name>
</gene>
<dbReference type="EMBL" id="QOPE01000011">
    <property type="protein sequence ID" value="RCL41545.1"/>
    <property type="molecule type" value="Genomic_DNA"/>
</dbReference>
<dbReference type="SUPFAM" id="SSF52540">
    <property type="entry name" value="P-loop containing nucleoside triphosphate hydrolases"/>
    <property type="match status" value="1"/>
</dbReference>
<keyword evidence="1" id="KW-0378">Hydrolase</keyword>
<reference evidence="3 4" key="1">
    <citation type="journal article" date="2018" name="Microbiome">
        <title>Fine metagenomic profile of the Mediterranean stratified and mixed water columns revealed by assembly and recruitment.</title>
        <authorList>
            <person name="Haro-Moreno J.M."/>
            <person name="Lopez-Perez M."/>
            <person name="De La Torre J.R."/>
            <person name="Picazo A."/>
            <person name="Camacho A."/>
            <person name="Rodriguez-Valera F."/>
        </authorList>
    </citation>
    <scope>NUCLEOTIDE SEQUENCE [LARGE SCALE GENOMIC DNA]</scope>
    <source>
        <strain evidence="3">MED-G82</strain>
    </source>
</reference>
<dbReference type="PANTHER" id="PTHR32120">
    <property type="entry name" value="SMALL RIBOSOMAL SUBUNIT BIOGENESIS GTPASE RSGA"/>
    <property type="match status" value="1"/>
</dbReference>
<comment type="caution">
    <text evidence="3">The sequence shown here is derived from an EMBL/GenBank/DDBJ whole genome shotgun (WGS) entry which is preliminary data.</text>
</comment>
<feature type="domain" description="EngC GTPase" evidence="2">
    <location>
        <begin position="76"/>
        <end position="220"/>
    </location>
</feature>